<feature type="region of interest" description="Disordered" evidence="1">
    <location>
        <begin position="173"/>
        <end position="195"/>
    </location>
</feature>
<evidence type="ECO:0000313" key="2">
    <source>
        <dbReference type="EMBL" id="SOQ37923.1"/>
    </source>
</evidence>
<proteinExistence type="predicted"/>
<feature type="compositionally biased region" description="Low complexity" evidence="1">
    <location>
        <begin position="244"/>
        <end position="258"/>
    </location>
</feature>
<feature type="compositionally biased region" description="Polar residues" evidence="1">
    <location>
        <begin position="259"/>
        <end position="268"/>
    </location>
</feature>
<reference evidence="2" key="1">
    <citation type="submission" date="2016-07" db="EMBL/GenBank/DDBJ databases">
        <authorList>
            <person name="Bretaudeau A."/>
        </authorList>
    </citation>
    <scope>NUCLEOTIDE SEQUENCE</scope>
    <source>
        <strain evidence="2">Rice</strain>
        <tissue evidence="2">Whole body</tissue>
    </source>
</reference>
<organism evidence="2">
    <name type="scientific">Spodoptera frugiperda</name>
    <name type="common">Fall armyworm</name>
    <dbReference type="NCBI Taxonomy" id="7108"/>
    <lineage>
        <taxon>Eukaryota</taxon>
        <taxon>Metazoa</taxon>
        <taxon>Ecdysozoa</taxon>
        <taxon>Arthropoda</taxon>
        <taxon>Hexapoda</taxon>
        <taxon>Insecta</taxon>
        <taxon>Pterygota</taxon>
        <taxon>Neoptera</taxon>
        <taxon>Endopterygota</taxon>
        <taxon>Lepidoptera</taxon>
        <taxon>Glossata</taxon>
        <taxon>Ditrysia</taxon>
        <taxon>Noctuoidea</taxon>
        <taxon>Noctuidae</taxon>
        <taxon>Amphipyrinae</taxon>
        <taxon>Spodoptera</taxon>
    </lineage>
</organism>
<accession>A0A2H1VAP8</accession>
<feature type="region of interest" description="Disordered" evidence="1">
    <location>
        <begin position="229"/>
        <end position="326"/>
    </location>
</feature>
<feature type="compositionally biased region" description="Low complexity" evidence="1">
    <location>
        <begin position="269"/>
        <end position="292"/>
    </location>
</feature>
<feature type="compositionally biased region" description="Polar residues" evidence="1">
    <location>
        <begin position="229"/>
        <end position="243"/>
    </location>
</feature>
<name>A0A2H1VAP8_SPOFR</name>
<feature type="compositionally biased region" description="Polar residues" evidence="1">
    <location>
        <begin position="293"/>
        <end position="316"/>
    </location>
</feature>
<evidence type="ECO:0000256" key="1">
    <source>
        <dbReference type="SAM" id="MobiDB-lite"/>
    </source>
</evidence>
<sequence>MAGSTRIITASQKTDVKQRFRCVSEVTGSPFILPIPDSPTTLKIPNPQKADNALVTPLVFLVPMGGGDCLSSDDPSARLPAYTIKNLVFRNFVIAALVAVAAAGRLENLERSYLPPDNSVGVTRSLGSSGGFGSGSNGGFGSGSHGSFGSNSGAFGAAGAGLQGRNAGARYSGATSNQYLPPNHGPSGSQGASLFARSQNGFSGQQQYNGNGAAHGAGHGAARGIAQQYSAPSSQFGSQGSNAFGSHQGSHSFGSQGSNAFGSQGSNAFGSNQGSHSFGSQGSNSFGSQQGQYSRQSAATSRQYLAPKTYQSSPQQAFDEKTGYQY</sequence>
<protein>
    <submittedName>
        <fullName evidence="2">SFRICE_001044</fullName>
    </submittedName>
</protein>
<dbReference type="AlphaFoldDB" id="A0A2H1VAP8"/>
<dbReference type="EMBL" id="ODYU01001547">
    <property type="protein sequence ID" value="SOQ37923.1"/>
    <property type="molecule type" value="Genomic_DNA"/>
</dbReference>
<gene>
    <name evidence="2" type="ORF">SFRICE_001044</name>
</gene>